<accession>A0ABN6QL04</accession>
<proteinExistence type="predicted"/>
<dbReference type="Proteomes" id="UP001062263">
    <property type="component" value="Chromosome"/>
</dbReference>
<sequence length="43" mass="4990">MLTIEKYKGTRFWAVFRDGELLAVTVYKRGAEEIVRTLEARDG</sequence>
<evidence type="ECO:0000313" key="2">
    <source>
        <dbReference type="Proteomes" id="UP001062263"/>
    </source>
</evidence>
<reference evidence="1" key="1">
    <citation type="submission" date="2022-06" db="EMBL/GenBank/DDBJ databases">
        <title>Akkermansia biwalacus sp. nov., an anaerobic mucin-degrading bacterium isolated from human intestine.</title>
        <authorList>
            <person name="Kobayashi Y."/>
            <person name="Inoue S."/>
            <person name="Kawahara T."/>
            <person name="Kohda N."/>
        </authorList>
    </citation>
    <scope>NUCLEOTIDE SEQUENCE</scope>
    <source>
        <strain evidence="1">WON2089</strain>
    </source>
</reference>
<keyword evidence="2" id="KW-1185">Reference proteome</keyword>
<name>A0ABN6QL04_9BACT</name>
<gene>
    <name evidence="1" type="ORF">Abiwalacus_15110</name>
</gene>
<dbReference type="EMBL" id="AP025943">
    <property type="protein sequence ID" value="BDL43937.1"/>
    <property type="molecule type" value="Genomic_DNA"/>
</dbReference>
<dbReference type="RefSeq" id="WP_257226982.1">
    <property type="nucleotide sequence ID" value="NZ_AP025943.1"/>
</dbReference>
<organism evidence="1 2">
    <name type="scientific">Akkermansia biwaensis</name>
    <dbReference type="NCBI Taxonomy" id="2946555"/>
    <lineage>
        <taxon>Bacteria</taxon>
        <taxon>Pseudomonadati</taxon>
        <taxon>Verrucomicrobiota</taxon>
        <taxon>Verrucomicrobiia</taxon>
        <taxon>Verrucomicrobiales</taxon>
        <taxon>Akkermansiaceae</taxon>
        <taxon>Akkermansia</taxon>
    </lineage>
</organism>
<evidence type="ECO:0000313" key="1">
    <source>
        <dbReference type="EMBL" id="BDL43937.1"/>
    </source>
</evidence>
<protein>
    <submittedName>
        <fullName evidence="1">Uncharacterized protein</fullName>
    </submittedName>
</protein>